<dbReference type="RefSeq" id="WP_191827525.1">
    <property type="nucleotide sequence ID" value="NZ_JACYHB010000001.1"/>
</dbReference>
<feature type="domain" description="Bacterial transcriptional activator" evidence="5">
    <location>
        <begin position="114"/>
        <end position="265"/>
    </location>
</feature>
<gene>
    <name evidence="6" type="ORF">IF651_02875</name>
</gene>
<proteinExistence type="inferred from homology"/>
<keyword evidence="2" id="KW-0238">DNA-binding</keyword>
<evidence type="ECO:0000256" key="2">
    <source>
        <dbReference type="ARBA" id="ARBA00023125"/>
    </source>
</evidence>
<dbReference type="PANTHER" id="PTHR47691:SF3">
    <property type="entry name" value="HTH-TYPE TRANSCRIPTIONAL REGULATOR RV0890C-RELATED"/>
    <property type="match status" value="1"/>
</dbReference>
<organism evidence="6 7">
    <name type="scientific">Cellulosimicrobium arenosum</name>
    <dbReference type="NCBI Taxonomy" id="2708133"/>
    <lineage>
        <taxon>Bacteria</taxon>
        <taxon>Bacillati</taxon>
        <taxon>Actinomycetota</taxon>
        <taxon>Actinomycetes</taxon>
        <taxon>Micrococcales</taxon>
        <taxon>Promicromonosporaceae</taxon>
        <taxon>Cellulosimicrobium</taxon>
    </lineage>
</organism>
<dbReference type="GO" id="GO:0016887">
    <property type="term" value="F:ATP hydrolysis activity"/>
    <property type="evidence" value="ECO:0007669"/>
    <property type="project" value="InterPro"/>
</dbReference>
<comment type="similarity">
    <text evidence="1">Belongs to the AfsR/DnrI/RedD regulatory family.</text>
</comment>
<dbReference type="Proteomes" id="UP000610846">
    <property type="component" value="Unassembled WGS sequence"/>
</dbReference>
<dbReference type="InterPro" id="IPR036388">
    <property type="entry name" value="WH-like_DNA-bd_sf"/>
</dbReference>
<dbReference type="Gene3D" id="1.25.40.10">
    <property type="entry name" value="Tetratricopeptide repeat domain"/>
    <property type="match status" value="1"/>
</dbReference>
<evidence type="ECO:0000256" key="3">
    <source>
        <dbReference type="SAM" id="MobiDB-lite"/>
    </source>
</evidence>
<dbReference type="GO" id="GO:0006355">
    <property type="term" value="P:regulation of DNA-templated transcription"/>
    <property type="evidence" value="ECO:0007669"/>
    <property type="project" value="InterPro"/>
</dbReference>
<dbReference type="PANTHER" id="PTHR47691">
    <property type="entry name" value="REGULATOR-RELATED"/>
    <property type="match status" value="1"/>
</dbReference>
<protein>
    <submittedName>
        <fullName evidence="6">AAA family ATPase</fullName>
    </submittedName>
</protein>
<dbReference type="InterPro" id="IPR016032">
    <property type="entry name" value="Sig_transdc_resp-reg_C-effctor"/>
</dbReference>
<dbReference type="AlphaFoldDB" id="A0A927G7Y3"/>
<dbReference type="Gene3D" id="3.40.50.300">
    <property type="entry name" value="P-loop containing nucleotide triphosphate hydrolases"/>
    <property type="match status" value="1"/>
</dbReference>
<reference evidence="6" key="1">
    <citation type="journal article" date="2018" name="Curr. Microbiol.">
        <title>Cellulosimicrobium arenosum sp. nov., Isolated from Marine Sediment Sand.</title>
        <authorList>
            <person name="Oh M."/>
            <person name="Kim J.H."/>
            <person name="Yoon J.H."/>
            <person name="Schumann P."/>
            <person name="Kim W."/>
        </authorList>
    </citation>
    <scope>NUCLEOTIDE SEQUENCE</scope>
    <source>
        <strain evidence="6">KCTC 49039</strain>
    </source>
</reference>
<sequence>MPDVDPSAPVDAPAEASCPPTAPLVRVLGPVRVPGPAGASVAPRGPRAAALVVALALAGGRAVSAGALVDDLWGLDVPQDPRAALQSLVSRLRRDAVPGLVVSQSGGYTLGVPSDLDVARRALLTARAATTGGTGAGDGPGADVTGALRDAVELWPDGDPGADVPGAVGHAIRTEAARLHAELTLAWRTAAVRAGDHATVARLAGEAVAQDETDEPAALDLMGALDGLGRRPDALRTYTRLRSALVRELGSEPGPETVALHDRLAAAGREGGRSRTAGAGPTDVPARRTPPPPRRGHARGVRSYPTTLLGREDDVVAVAAALETSRLVTVLGPGGLGKTRLAQEVARRAVGQDDLVVVVELVGVRTDDDVVLALADALGVVPAGGSVRLGDRLQAGDVADQVAERLRDQRALVVLDNCEHVVEGAARWTGRLLDVSEHLRVLATSRTPLLLEAERTYAPAPLGSGGGEGDGPAVRLFTERARAVRPEAVVDRAVVARLCERLDGLPLAIELAAARVRTLGVAEIEARLDERFALLRARDRSVPDRHRTLEAVLEWSWNLLETRQQVLWRRAALLPDGFSPDAARALVAGTPGWQVDDDVDALVLQSLVRVEETDGATRYRMVETVREFGLLRLGTAREETAVVGALLDWSTTVARRCAARLLGPEQNAAMVELAQEQENLLFTVRRAVQRGRPDVVVHGFVALLGSWALRGAEDRIGSLVPAVLDSLVGWDVPEDDADATAIALEVIAATSIFGMHGGAARPLARLRRLLRSSHGVGRRTRELAELVLAGSPEEVLSVLARLQRSDDGYLALIGYMFEAQQRENDGQLARAVELATASHAAARRVGDVAATMMTAAVVASFVAEQGDALAARRWIATAKAEPGVLGVAELHRQVDWIELCAALSLGDVDGAESALGEMESALAGRDDAAAVEATAVVELGRGEIAWLRDDHQGALRHLTRAIDALGPGTPRGDNAPWFLLLSSSTLVRRVQAGVHEGGLVRRIVEVGGALRGTGRGFVDRPVLATSCVGVAAWACLGGGAGSEVPGPPVPEAAERVRLGVELLVLAARLGAREDLPALRHDALRGAVARAGHADLLAEADRTVVALTDDTLVGRADDLLARLGEEAGQAFFM</sequence>
<dbReference type="InterPro" id="IPR005158">
    <property type="entry name" value="BTAD"/>
</dbReference>
<evidence type="ECO:0000259" key="5">
    <source>
        <dbReference type="SMART" id="SM01043"/>
    </source>
</evidence>
<evidence type="ECO:0000259" key="4">
    <source>
        <dbReference type="SMART" id="SM00862"/>
    </source>
</evidence>
<dbReference type="GO" id="GO:0000160">
    <property type="term" value="P:phosphorelay signal transduction system"/>
    <property type="evidence" value="ECO:0007669"/>
    <property type="project" value="InterPro"/>
</dbReference>
<dbReference type="SMART" id="SM00862">
    <property type="entry name" value="Trans_reg_C"/>
    <property type="match status" value="1"/>
</dbReference>
<comment type="caution">
    <text evidence="6">The sequence shown here is derived from an EMBL/GenBank/DDBJ whole genome shotgun (WGS) entry which is preliminary data.</text>
</comment>
<dbReference type="SUPFAM" id="SSF48452">
    <property type="entry name" value="TPR-like"/>
    <property type="match status" value="1"/>
</dbReference>
<dbReference type="PRINTS" id="PR00364">
    <property type="entry name" value="DISEASERSIST"/>
</dbReference>
<dbReference type="EMBL" id="JACYHB010000001">
    <property type="protein sequence ID" value="MBD8078000.1"/>
    <property type="molecule type" value="Genomic_DNA"/>
</dbReference>
<dbReference type="Pfam" id="PF03704">
    <property type="entry name" value="BTAD"/>
    <property type="match status" value="1"/>
</dbReference>
<dbReference type="InterPro" id="IPR011990">
    <property type="entry name" value="TPR-like_helical_dom_sf"/>
</dbReference>
<dbReference type="InterPro" id="IPR001867">
    <property type="entry name" value="OmpR/PhoB-type_DNA-bd"/>
</dbReference>
<dbReference type="GO" id="GO:0003677">
    <property type="term" value="F:DNA binding"/>
    <property type="evidence" value="ECO:0007669"/>
    <property type="project" value="UniProtKB-KW"/>
</dbReference>
<dbReference type="Pfam" id="PF13401">
    <property type="entry name" value="AAA_22"/>
    <property type="match status" value="1"/>
</dbReference>
<dbReference type="SUPFAM" id="SSF52540">
    <property type="entry name" value="P-loop containing nucleoside triphosphate hydrolases"/>
    <property type="match status" value="1"/>
</dbReference>
<dbReference type="SMART" id="SM01043">
    <property type="entry name" value="BTAD"/>
    <property type="match status" value="1"/>
</dbReference>
<keyword evidence="7" id="KW-1185">Reference proteome</keyword>
<feature type="domain" description="OmpR/PhoB-type" evidence="4">
    <location>
        <begin position="38"/>
        <end position="110"/>
    </location>
</feature>
<dbReference type="SUPFAM" id="SSF46894">
    <property type="entry name" value="C-terminal effector domain of the bipartite response regulators"/>
    <property type="match status" value="1"/>
</dbReference>
<evidence type="ECO:0000313" key="7">
    <source>
        <dbReference type="Proteomes" id="UP000610846"/>
    </source>
</evidence>
<evidence type="ECO:0000313" key="6">
    <source>
        <dbReference type="EMBL" id="MBD8078000.1"/>
    </source>
</evidence>
<name>A0A927G7Y3_9MICO</name>
<dbReference type="Gene3D" id="1.10.10.10">
    <property type="entry name" value="Winged helix-like DNA-binding domain superfamily/Winged helix DNA-binding domain"/>
    <property type="match status" value="1"/>
</dbReference>
<dbReference type="InterPro" id="IPR049945">
    <property type="entry name" value="AAA_22"/>
</dbReference>
<reference evidence="6" key="2">
    <citation type="submission" date="2020-09" db="EMBL/GenBank/DDBJ databases">
        <authorList>
            <person name="Yu Y."/>
        </authorList>
    </citation>
    <scope>NUCLEOTIDE SEQUENCE</scope>
    <source>
        <strain evidence="6">KCTC 49039</strain>
    </source>
</reference>
<dbReference type="InterPro" id="IPR027417">
    <property type="entry name" value="P-loop_NTPase"/>
</dbReference>
<evidence type="ECO:0000256" key="1">
    <source>
        <dbReference type="ARBA" id="ARBA00005820"/>
    </source>
</evidence>
<accession>A0A927G7Y3</accession>
<feature type="region of interest" description="Disordered" evidence="3">
    <location>
        <begin position="267"/>
        <end position="302"/>
    </location>
</feature>